<dbReference type="Pfam" id="PF04170">
    <property type="entry name" value="NlpE"/>
    <property type="match status" value="1"/>
</dbReference>
<proteinExistence type="predicted"/>
<evidence type="ECO:0000259" key="3">
    <source>
        <dbReference type="Pfam" id="PF17185"/>
    </source>
</evidence>
<accession>A0A2N5EN53</accession>
<dbReference type="OrthoDB" id="5348860at2"/>
<dbReference type="AlphaFoldDB" id="A0A2N5EN53"/>
<feature type="region of interest" description="Disordered" evidence="1">
    <location>
        <begin position="208"/>
        <end position="230"/>
    </location>
</feature>
<dbReference type="Proteomes" id="UP000234626">
    <property type="component" value="Unassembled WGS sequence"/>
</dbReference>
<feature type="chain" id="PRO_5014814390" evidence="2">
    <location>
        <begin position="27"/>
        <end position="230"/>
    </location>
</feature>
<dbReference type="InterPro" id="IPR007298">
    <property type="entry name" value="Cu-R_lipoprotein_NlpE"/>
</dbReference>
<dbReference type="InterPro" id="IPR038139">
    <property type="entry name" value="NlpE_C_sf"/>
</dbReference>
<gene>
    <name evidence="4" type="ORF">CYR34_11070</name>
</gene>
<dbReference type="Pfam" id="PF17185">
    <property type="entry name" value="NlpE_C"/>
    <property type="match status" value="1"/>
</dbReference>
<name>A0A2N5EN53_9GAMM</name>
<evidence type="ECO:0000313" key="4">
    <source>
        <dbReference type="EMBL" id="PLR49883.1"/>
    </source>
</evidence>
<dbReference type="InterPro" id="IPR033450">
    <property type="entry name" value="NlpE_C"/>
</dbReference>
<evidence type="ECO:0000313" key="5">
    <source>
        <dbReference type="Proteomes" id="UP000234626"/>
    </source>
</evidence>
<reference evidence="4 5" key="1">
    <citation type="submission" date="2017-12" db="EMBL/GenBank/DDBJ databases">
        <title>Characterization of six clinical isolates of Enterochimera gen. nov., a novel genus of the Yersiniaciae family and the three species Enterochimera arupensis sp. nov., Enterochimera coloradensis sp. nov, and Enterochimera californica sp. nov.</title>
        <authorList>
            <person name="Rossi A."/>
            <person name="Fisher M."/>
        </authorList>
    </citation>
    <scope>NUCLEOTIDE SEQUENCE [LARGE SCALE GENOMIC DNA]</scope>
    <source>
        <strain evidence="4 5">2016Iso1</strain>
    </source>
</reference>
<comment type="caution">
    <text evidence="4">The sequence shown here is derived from an EMBL/GenBank/DDBJ whole genome shotgun (WGS) entry which is preliminary data.</text>
</comment>
<evidence type="ECO:0000256" key="1">
    <source>
        <dbReference type="SAM" id="MobiDB-lite"/>
    </source>
</evidence>
<dbReference type="NCBIfam" id="NF007814">
    <property type="entry name" value="PRK10523.1"/>
    <property type="match status" value="1"/>
</dbReference>
<feature type="signal peptide" evidence="2">
    <location>
        <begin position="1"/>
        <end position="26"/>
    </location>
</feature>
<dbReference type="EMBL" id="PJZK01000009">
    <property type="protein sequence ID" value="PLR49883.1"/>
    <property type="molecule type" value="Genomic_DNA"/>
</dbReference>
<keyword evidence="2" id="KW-0732">Signal</keyword>
<organism evidence="4 5">
    <name type="scientific">Chimaeribacter arupi</name>
    <dbReference type="NCBI Taxonomy" id="2060066"/>
    <lineage>
        <taxon>Bacteria</taxon>
        <taxon>Pseudomonadati</taxon>
        <taxon>Pseudomonadota</taxon>
        <taxon>Gammaproteobacteria</taxon>
        <taxon>Enterobacterales</taxon>
        <taxon>Yersiniaceae</taxon>
        <taxon>Chimaeribacter</taxon>
    </lineage>
</organism>
<keyword evidence="4" id="KW-0449">Lipoprotein</keyword>
<dbReference type="RefSeq" id="WP_101834889.1">
    <property type="nucleotide sequence ID" value="NZ_PJZG01000008.1"/>
</dbReference>
<dbReference type="PROSITE" id="PS51257">
    <property type="entry name" value="PROKAR_LIPOPROTEIN"/>
    <property type="match status" value="1"/>
</dbReference>
<dbReference type="Gene3D" id="2.40.50.540">
    <property type="match status" value="1"/>
</dbReference>
<sequence>MKKITLALLFSLGALSLFGCHRAFHAQEQALQPMAQSYRGLLPCADCSGIDTSLFLAEDGTYVLQERYTGEESRDPEKRVFAAYGRWARTADKLVLTSRDGEKRYFRAHEKSLEMLDRNGTPISSAFNYTLQPVTAPLPATPMTMSGMFRQQAGKAIFHDCTTDKSYPVEHQTDLERAFRKLRGDDQEAEPVFLTLEGHYVLQPAVSGGEPQRALVPDSSPQFRPGKRCD</sequence>
<keyword evidence="5" id="KW-1185">Reference proteome</keyword>
<protein>
    <submittedName>
        <fullName evidence="4">Copper homeostasis/adhesion lipoprotein NlpE</fullName>
    </submittedName>
</protein>
<dbReference type="Gene3D" id="2.40.128.640">
    <property type="match status" value="1"/>
</dbReference>
<feature type="domain" description="NlpE C-terminal OB" evidence="3">
    <location>
        <begin position="140"/>
        <end position="230"/>
    </location>
</feature>
<evidence type="ECO:0000256" key="2">
    <source>
        <dbReference type="SAM" id="SignalP"/>
    </source>
</evidence>